<keyword evidence="2" id="KW-1185">Reference proteome</keyword>
<name>A0ABV2ZY96_9ACTN</name>
<sequence>MTWDKTWGYRMLDDAPEVWIGYERAFFEILRHRVANFIEGILLSHEKKEPDDPYIRTVITQMRAVESTFELLAHLE</sequence>
<comment type="caution">
    <text evidence="1">The sequence shown here is derived from an EMBL/GenBank/DDBJ whole genome shotgun (WGS) entry which is preliminary data.</text>
</comment>
<accession>A0ABV2ZY96</accession>
<organism evidence="1 2">
    <name type="scientific">Streptomyces sp. 900129855</name>
    <dbReference type="NCBI Taxonomy" id="3155129"/>
    <lineage>
        <taxon>Bacteria</taxon>
        <taxon>Bacillati</taxon>
        <taxon>Actinomycetota</taxon>
        <taxon>Actinomycetes</taxon>
        <taxon>Kitasatosporales</taxon>
        <taxon>Streptomycetaceae</taxon>
        <taxon>Streptomyces</taxon>
    </lineage>
</organism>
<dbReference type="Proteomes" id="UP001550739">
    <property type="component" value="Unassembled WGS sequence"/>
</dbReference>
<gene>
    <name evidence="1" type="ORF">AB0E89_44715</name>
</gene>
<evidence type="ECO:0000313" key="2">
    <source>
        <dbReference type="Proteomes" id="UP001550739"/>
    </source>
</evidence>
<dbReference type="RefSeq" id="WP_334573840.1">
    <property type="nucleotide sequence ID" value="NZ_JBEZVE010000045.1"/>
</dbReference>
<protein>
    <submittedName>
        <fullName evidence="1">Uncharacterized protein</fullName>
    </submittedName>
</protein>
<dbReference type="EMBL" id="JBEZVE010000045">
    <property type="protein sequence ID" value="MEU3787542.1"/>
    <property type="molecule type" value="Genomic_DNA"/>
</dbReference>
<reference evidence="1 2" key="1">
    <citation type="submission" date="2024-06" db="EMBL/GenBank/DDBJ databases">
        <title>The Natural Products Discovery Center: Release of the First 8490 Sequenced Strains for Exploring Actinobacteria Biosynthetic Diversity.</title>
        <authorList>
            <person name="Kalkreuter E."/>
            <person name="Kautsar S.A."/>
            <person name="Yang D."/>
            <person name="Bader C.D."/>
            <person name="Teijaro C.N."/>
            <person name="Fluegel L."/>
            <person name="Davis C.M."/>
            <person name="Simpson J.R."/>
            <person name="Lauterbach L."/>
            <person name="Steele A.D."/>
            <person name="Gui C."/>
            <person name="Meng S."/>
            <person name="Li G."/>
            <person name="Viehrig K."/>
            <person name="Ye F."/>
            <person name="Su P."/>
            <person name="Kiefer A.F."/>
            <person name="Nichols A."/>
            <person name="Cepeda A.J."/>
            <person name="Yan W."/>
            <person name="Fan B."/>
            <person name="Jiang Y."/>
            <person name="Adhikari A."/>
            <person name="Zheng C.-J."/>
            <person name="Schuster L."/>
            <person name="Cowan T.M."/>
            <person name="Smanski M.J."/>
            <person name="Chevrette M.G."/>
            <person name="De Carvalho L.P.S."/>
            <person name="Shen B."/>
        </authorList>
    </citation>
    <scope>NUCLEOTIDE SEQUENCE [LARGE SCALE GENOMIC DNA]</scope>
    <source>
        <strain evidence="1 2">NPDC033843</strain>
    </source>
</reference>
<evidence type="ECO:0000313" key="1">
    <source>
        <dbReference type="EMBL" id="MEU3787542.1"/>
    </source>
</evidence>
<proteinExistence type="predicted"/>